<proteinExistence type="predicted"/>
<dbReference type="EMBL" id="OQ749652">
    <property type="protein sequence ID" value="WIC39693.1"/>
    <property type="molecule type" value="Genomic_DNA"/>
</dbReference>
<evidence type="ECO:0000313" key="2">
    <source>
        <dbReference type="Proteomes" id="UP001237988"/>
    </source>
</evidence>
<name>A0AAF0LW56_9CAUD</name>
<sequence>MNLFEVTAVFRSEIMFQGGLGNHLIQPSGSYASCPITYITQADSADAALSKVWRHITQDPNQVVMSISVIPLSNAYFLP</sequence>
<protein>
    <submittedName>
        <fullName evidence="1">Uncharacterized protein</fullName>
    </submittedName>
</protein>
<reference evidence="1" key="1">
    <citation type="submission" date="2023-04" db="EMBL/GenBank/DDBJ databases">
        <title>Bacteriophage Phass-1 Discovered in the Human Gut Virome - the Founding Member of the Proposed New Family Phassviridae.</title>
        <authorList>
            <person name="Tikunov A.Y."/>
            <person name="Morozova V.V."/>
            <person name="Chechushkov A.V."/>
            <person name="Tikunova N.V."/>
        </authorList>
    </citation>
    <scope>NUCLEOTIDE SEQUENCE</scope>
</reference>
<dbReference type="Proteomes" id="UP001237988">
    <property type="component" value="Segment"/>
</dbReference>
<organism evidence="1 2">
    <name type="scientific">Phage Phass-1</name>
    <dbReference type="NCBI Taxonomy" id="3043662"/>
    <lineage>
        <taxon>Viruses</taxon>
        <taxon>Duplodnaviria</taxon>
        <taxon>Heunggongvirae</taxon>
        <taxon>Uroviricota</taxon>
        <taxon>Caudoviricetes</taxon>
        <taxon>Caudoviricetes code 15 clade</taxon>
    </lineage>
</organism>
<evidence type="ECO:0000313" key="1">
    <source>
        <dbReference type="EMBL" id="WIC39693.1"/>
    </source>
</evidence>
<accession>A0AAF0LW56</accession>